<dbReference type="SUPFAM" id="SSF52172">
    <property type="entry name" value="CheY-like"/>
    <property type="match status" value="3"/>
</dbReference>
<keyword evidence="6" id="KW-0418">Kinase</keyword>
<keyword evidence="4 8" id="KW-0597">Phosphoprotein</keyword>
<keyword evidence="10" id="KW-0812">Transmembrane</keyword>
<dbReference type="SUPFAM" id="SSF158472">
    <property type="entry name" value="HAMP domain-like"/>
    <property type="match status" value="1"/>
</dbReference>
<dbReference type="CDD" id="cd06225">
    <property type="entry name" value="HAMP"/>
    <property type="match status" value="1"/>
</dbReference>
<dbReference type="InterPro" id="IPR007891">
    <property type="entry name" value="CHASE3"/>
</dbReference>
<evidence type="ECO:0000256" key="7">
    <source>
        <dbReference type="ARBA" id="ARBA00023012"/>
    </source>
</evidence>
<evidence type="ECO:0000256" key="4">
    <source>
        <dbReference type="ARBA" id="ARBA00022553"/>
    </source>
</evidence>
<dbReference type="OrthoDB" id="9811889at2"/>
<dbReference type="PANTHER" id="PTHR45339:SF1">
    <property type="entry name" value="HYBRID SIGNAL TRANSDUCTION HISTIDINE KINASE J"/>
    <property type="match status" value="1"/>
</dbReference>
<keyword evidence="9" id="KW-0175">Coiled coil</keyword>
<feature type="modified residue" description="4-aspartylphosphate" evidence="8">
    <location>
        <position position="1135"/>
    </location>
</feature>
<keyword evidence="10" id="KW-1133">Transmembrane helix</keyword>
<feature type="coiled-coil region" evidence="9">
    <location>
        <begin position="427"/>
        <end position="506"/>
    </location>
</feature>
<dbReference type="InterPro" id="IPR003594">
    <property type="entry name" value="HATPase_dom"/>
</dbReference>
<dbReference type="InterPro" id="IPR036890">
    <property type="entry name" value="HATPase_C_sf"/>
</dbReference>
<dbReference type="InterPro" id="IPR004358">
    <property type="entry name" value="Sig_transdc_His_kin-like_C"/>
</dbReference>
<dbReference type="InterPro" id="IPR001789">
    <property type="entry name" value="Sig_transdc_resp-reg_receiver"/>
</dbReference>
<evidence type="ECO:0000313" key="14">
    <source>
        <dbReference type="EMBL" id="SIT24578.1"/>
    </source>
</evidence>
<dbReference type="InterPro" id="IPR011006">
    <property type="entry name" value="CheY-like_superfamily"/>
</dbReference>
<dbReference type="CDD" id="cd19410">
    <property type="entry name" value="HK9-like_sensor"/>
    <property type="match status" value="1"/>
</dbReference>
<evidence type="ECO:0000256" key="10">
    <source>
        <dbReference type="SAM" id="Phobius"/>
    </source>
</evidence>
<dbReference type="Pfam" id="PF05227">
    <property type="entry name" value="CHASE3"/>
    <property type="match status" value="1"/>
</dbReference>
<dbReference type="Gene3D" id="3.30.565.10">
    <property type="entry name" value="Histidine kinase-like ATPase, C-terminal domain"/>
    <property type="match status" value="1"/>
</dbReference>
<dbReference type="Pfam" id="PF00512">
    <property type="entry name" value="HisKA"/>
    <property type="match status" value="1"/>
</dbReference>
<dbReference type="Pfam" id="PF00072">
    <property type="entry name" value="Response_reg"/>
    <property type="match status" value="3"/>
</dbReference>
<dbReference type="SMART" id="SM00387">
    <property type="entry name" value="HATPase_c"/>
    <property type="match status" value="1"/>
</dbReference>
<name>A0A1N7QP33_9BACT</name>
<evidence type="ECO:0000256" key="2">
    <source>
        <dbReference type="ARBA" id="ARBA00004370"/>
    </source>
</evidence>
<sequence length="1206" mass="135421">MKSAFKRNMLVGFGISLLLLIVSAIASYNSISGLISSTNWVTHTHRVIENLEKSMSYLKDAETSQRGYLLTGRESFLGPYKGAYDSAHASVRRVKELTADNDQQQKNCDLLLDLIDNRLVQLKVLIDKKANHDTIGMEDLEMGKKMMDEARRLVDRMGRLEQSLLAERTGSMTRFAEYTPNIILVATALAFIITIVSLIKVNSDFEKRTELQLALEEKDADVTRRINIISGIADKISDGEYNTRAADEGKDGLGELSVAINKMAQSLEVSFTTLSDKEWLQTGIATLNDKMLGEYNLQLLAYNVIEFITQYTASQVGAFYVQENDKRLRYVNGYAFTASKDREVIVVGEGITGQSAASKSIIRLKDMPGSQVVISYATGEVRPVDVLAFPLMFEKNVVGVIELASLTPYTANDLAFVEAVSHNIGVVINSIENRKRLQELLEETQSQAEELQAQHSELENINAELETQTQKLQASEEELKVQQEELKEANTELEERTRLLEEKNNLIFERNIEIQRKAEQLALSTKYKSEFLANMSHELRTPLNSILLLSRLMSENNDRNLSKEQIEYANVIMSSGHGLLALIDEILDLSKIEAGKMELDYQMVMLEELAQDMRSLFMPVAKEKSIEFIVTIHQEVPVSIETDKMRVEQILKNLLSNALKFTTHGYVRMDVHVVTENKSQLAFTVKDTGIGISKDKQQLIFEAFQQADGSTRRKFGGTGLGLSISRELVKLLGGEIALESIVNEGSEFTVYIPVSKAAASATQANSSKSLSQIEDAIVVSEENPAVEANHTQRYISEVIPDNIPDDRDSTAPGDNCILIVEDDINFAKSLLDYTRKKGYKGIVCVRGDEVLELAALYQPAGILLDIQLPVQDGWEVMEVLKGSPLTRHIPVHIMSSHEFRYQSLSKGAVDFINKPVAFEQMKDIFNRIEEVLTANPRKVLIVEENPKHAKALAYFLETHQVNAEIKDNVNDSVAALNKQQVNCVILDMGVPDQNAYDTLEEVKKRPGLENLPIIIFTGKSLSKSEELRIKKYADSIVIKTAHSYKRILDEVSLFLHLVEEKKENGENPRQYRNLGQLQDVLRGKKVLIADDDVRNIYSLTKALETFHMNVISAMDGKEALKQLEQHPDTDIVLMDMMMPEMDGYESTRLIRETHAFRNLPIIAVTAKAMTGDRAKCISAGASDYITKPVDIDQLLSLLRVWLYDRN</sequence>
<dbReference type="CDD" id="cd17546">
    <property type="entry name" value="REC_hyHK_CKI1_RcsC-like"/>
    <property type="match status" value="1"/>
</dbReference>
<dbReference type="SMART" id="SM00448">
    <property type="entry name" value="REC"/>
    <property type="match status" value="3"/>
</dbReference>
<dbReference type="PROSITE" id="PS50885">
    <property type="entry name" value="HAMP"/>
    <property type="match status" value="1"/>
</dbReference>
<evidence type="ECO:0000259" key="11">
    <source>
        <dbReference type="PROSITE" id="PS50109"/>
    </source>
</evidence>
<dbReference type="SUPFAM" id="SSF55781">
    <property type="entry name" value="GAF domain-like"/>
    <property type="match status" value="1"/>
</dbReference>
<evidence type="ECO:0000313" key="15">
    <source>
        <dbReference type="Proteomes" id="UP000186917"/>
    </source>
</evidence>
<evidence type="ECO:0000256" key="6">
    <source>
        <dbReference type="ARBA" id="ARBA00022777"/>
    </source>
</evidence>
<evidence type="ECO:0000256" key="5">
    <source>
        <dbReference type="ARBA" id="ARBA00022679"/>
    </source>
</evidence>
<feature type="domain" description="Response regulatory" evidence="12">
    <location>
        <begin position="816"/>
        <end position="929"/>
    </location>
</feature>
<dbReference type="EMBL" id="FTOR01000006">
    <property type="protein sequence ID" value="SIT24578.1"/>
    <property type="molecule type" value="Genomic_DNA"/>
</dbReference>
<proteinExistence type="predicted"/>
<evidence type="ECO:0000259" key="13">
    <source>
        <dbReference type="PROSITE" id="PS50885"/>
    </source>
</evidence>
<dbReference type="PRINTS" id="PR00344">
    <property type="entry name" value="BCTRLSENSOR"/>
</dbReference>
<organism evidence="14 15">
    <name type="scientific">Filimonas lacunae</name>
    <dbReference type="NCBI Taxonomy" id="477680"/>
    <lineage>
        <taxon>Bacteria</taxon>
        <taxon>Pseudomonadati</taxon>
        <taxon>Bacteroidota</taxon>
        <taxon>Chitinophagia</taxon>
        <taxon>Chitinophagales</taxon>
        <taxon>Chitinophagaceae</taxon>
        <taxon>Filimonas</taxon>
    </lineage>
</organism>
<evidence type="ECO:0000256" key="8">
    <source>
        <dbReference type="PROSITE-ProRule" id="PRU00169"/>
    </source>
</evidence>
<dbReference type="InterPro" id="IPR003018">
    <property type="entry name" value="GAF"/>
</dbReference>
<feature type="modified residue" description="4-aspartylphosphate" evidence="8">
    <location>
        <position position="987"/>
    </location>
</feature>
<feature type="modified residue" description="4-aspartylphosphate" evidence="8">
    <location>
        <position position="865"/>
    </location>
</feature>
<feature type="domain" description="HAMP" evidence="13">
    <location>
        <begin position="220"/>
        <end position="272"/>
    </location>
</feature>
<dbReference type="Gene3D" id="1.10.287.130">
    <property type="match status" value="1"/>
</dbReference>
<evidence type="ECO:0000256" key="9">
    <source>
        <dbReference type="SAM" id="Coils"/>
    </source>
</evidence>
<dbReference type="GO" id="GO:0000155">
    <property type="term" value="F:phosphorelay sensor kinase activity"/>
    <property type="evidence" value="ECO:0007669"/>
    <property type="project" value="InterPro"/>
</dbReference>
<dbReference type="Pfam" id="PF02518">
    <property type="entry name" value="HATPase_c"/>
    <property type="match status" value="1"/>
</dbReference>
<dbReference type="PANTHER" id="PTHR45339">
    <property type="entry name" value="HYBRID SIGNAL TRANSDUCTION HISTIDINE KINASE J"/>
    <property type="match status" value="1"/>
</dbReference>
<dbReference type="InterPro" id="IPR003661">
    <property type="entry name" value="HisK_dim/P_dom"/>
</dbReference>
<dbReference type="FunFam" id="3.30.565.10:FF:000010">
    <property type="entry name" value="Sensor histidine kinase RcsC"/>
    <property type="match status" value="1"/>
</dbReference>
<dbReference type="InterPro" id="IPR005467">
    <property type="entry name" value="His_kinase_dom"/>
</dbReference>
<dbReference type="PROSITE" id="PS50110">
    <property type="entry name" value="RESPONSE_REGULATORY"/>
    <property type="match status" value="3"/>
</dbReference>
<dbReference type="InterPro" id="IPR029016">
    <property type="entry name" value="GAF-like_dom_sf"/>
</dbReference>
<dbReference type="Pfam" id="PF13185">
    <property type="entry name" value="GAF_2"/>
    <property type="match status" value="1"/>
</dbReference>
<dbReference type="PROSITE" id="PS50109">
    <property type="entry name" value="HIS_KIN"/>
    <property type="match status" value="1"/>
</dbReference>
<dbReference type="STRING" id="477680.SAMN05421788_106150"/>
<evidence type="ECO:0000256" key="1">
    <source>
        <dbReference type="ARBA" id="ARBA00000085"/>
    </source>
</evidence>
<dbReference type="AlphaFoldDB" id="A0A1N7QP33"/>
<feature type="domain" description="Response regulatory" evidence="12">
    <location>
        <begin position="938"/>
        <end position="1054"/>
    </location>
</feature>
<protein>
    <recommendedName>
        <fullName evidence="3">histidine kinase</fullName>
        <ecNumber evidence="3">2.7.13.3</ecNumber>
    </recommendedName>
</protein>
<dbReference type="SMART" id="SM00065">
    <property type="entry name" value="GAF"/>
    <property type="match status" value="1"/>
</dbReference>
<dbReference type="SMART" id="SM00304">
    <property type="entry name" value="HAMP"/>
    <property type="match status" value="1"/>
</dbReference>
<reference evidence="15" key="1">
    <citation type="submission" date="2017-01" db="EMBL/GenBank/DDBJ databases">
        <authorList>
            <person name="Varghese N."/>
            <person name="Submissions S."/>
        </authorList>
    </citation>
    <scope>NUCLEOTIDE SEQUENCE [LARGE SCALE GENOMIC DNA]</scope>
    <source>
        <strain evidence="15">DSM 21054</strain>
    </source>
</reference>
<keyword evidence="5" id="KW-0808">Transferase</keyword>
<evidence type="ECO:0000256" key="3">
    <source>
        <dbReference type="ARBA" id="ARBA00012438"/>
    </source>
</evidence>
<feature type="transmembrane region" description="Helical" evidence="10">
    <location>
        <begin position="178"/>
        <end position="199"/>
    </location>
</feature>
<dbReference type="EC" id="2.7.13.3" evidence="3"/>
<accession>A0A1N7QP33</accession>
<comment type="subcellular location">
    <subcellularLocation>
        <location evidence="2">Membrane</location>
    </subcellularLocation>
</comment>
<keyword evidence="7" id="KW-0902">Two-component regulatory system</keyword>
<feature type="domain" description="Response regulatory" evidence="12">
    <location>
        <begin position="1085"/>
        <end position="1202"/>
    </location>
</feature>
<dbReference type="SMART" id="SM00388">
    <property type="entry name" value="HisKA"/>
    <property type="match status" value="1"/>
</dbReference>
<dbReference type="CDD" id="cd16922">
    <property type="entry name" value="HATPase_EvgS-ArcB-TorS-like"/>
    <property type="match status" value="1"/>
</dbReference>
<dbReference type="Gene3D" id="6.10.340.10">
    <property type="match status" value="1"/>
</dbReference>
<dbReference type="Proteomes" id="UP000186917">
    <property type="component" value="Unassembled WGS sequence"/>
</dbReference>
<dbReference type="GO" id="GO:0016020">
    <property type="term" value="C:membrane"/>
    <property type="evidence" value="ECO:0007669"/>
    <property type="project" value="UniProtKB-SubCell"/>
</dbReference>
<dbReference type="Gene3D" id="3.40.50.2300">
    <property type="match status" value="3"/>
</dbReference>
<dbReference type="SUPFAM" id="SSF55874">
    <property type="entry name" value="ATPase domain of HSP90 chaperone/DNA topoisomerase II/histidine kinase"/>
    <property type="match status" value="1"/>
</dbReference>
<dbReference type="InterPro" id="IPR036097">
    <property type="entry name" value="HisK_dim/P_sf"/>
</dbReference>
<dbReference type="InterPro" id="IPR003660">
    <property type="entry name" value="HAMP_dom"/>
</dbReference>
<keyword evidence="15" id="KW-1185">Reference proteome</keyword>
<dbReference type="SUPFAM" id="SSF47384">
    <property type="entry name" value="Homodimeric domain of signal transducing histidine kinase"/>
    <property type="match status" value="1"/>
</dbReference>
<dbReference type="Gene3D" id="3.30.450.40">
    <property type="match status" value="1"/>
</dbReference>
<comment type="catalytic activity">
    <reaction evidence="1">
        <text>ATP + protein L-histidine = ADP + protein N-phospho-L-histidine.</text>
        <dbReference type="EC" id="2.7.13.3"/>
    </reaction>
</comment>
<dbReference type="CDD" id="cd00082">
    <property type="entry name" value="HisKA"/>
    <property type="match status" value="1"/>
</dbReference>
<gene>
    <name evidence="14" type="ORF">SAMN05421788_106150</name>
</gene>
<feature type="domain" description="Histidine kinase" evidence="11">
    <location>
        <begin position="534"/>
        <end position="756"/>
    </location>
</feature>
<keyword evidence="10" id="KW-0472">Membrane</keyword>
<evidence type="ECO:0000259" key="12">
    <source>
        <dbReference type="PROSITE" id="PS50110"/>
    </source>
</evidence>
<dbReference type="Pfam" id="PF00672">
    <property type="entry name" value="HAMP"/>
    <property type="match status" value="1"/>
</dbReference>